<evidence type="ECO:0000256" key="5">
    <source>
        <dbReference type="ARBA" id="ARBA00023239"/>
    </source>
</evidence>
<evidence type="ECO:0000313" key="9">
    <source>
        <dbReference type="Proteomes" id="UP000184462"/>
    </source>
</evidence>
<feature type="site" description="Important for catalytic activity" evidence="7">
    <location>
        <position position="216"/>
    </location>
</feature>
<dbReference type="Gene3D" id="3.30.160.60">
    <property type="entry name" value="Classic Zinc Finger"/>
    <property type="match status" value="1"/>
</dbReference>
<evidence type="ECO:0000256" key="7">
    <source>
        <dbReference type="HAMAP-Rule" id="MF_02065"/>
    </source>
</evidence>
<dbReference type="OrthoDB" id="9814591at2"/>
<comment type="function">
    <text evidence="7">Functions as a peptidoglycan terminase that cleaves nascent peptidoglycan strands endolytically to terminate their elongation.</text>
</comment>
<keyword evidence="9" id="KW-1185">Reference proteome</keyword>
<comment type="catalytic activity">
    <reaction evidence="7">
        <text>a peptidoglycan chain = a peptidoglycan chain with N-acetyl-1,6-anhydromuramyl-[peptide] at the reducing end + a peptidoglycan chain with N-acetylglucosamine at the non-reducing end.</text>
        <dbReference type="EC" id="4.2.2.29"/>
    </reaction>
</comment>
<dbReference type="RefSeq" id="WP_073192977.1">
    <property type="nucleotide sequence ID" value="NZ_FQTW01000005.1"/>
</dbReference>
<comment type="similarity">
    <text evidence="7">Belongs to the transglycosylase MltG family.</text>
</comment>
<dbReference type="AlphaFoldDB" id="A0A1M4W3L4"/>
<organism evidence="8 9">
    <name type="scientific">Psychroflexus salarius</name>
    <dbReference type="NCBI Taxonomy" id="1155689"/>
    <lineage>
        <taxon>Bacteria</taxon>
        <taxon>Pseudomonadati</taxon>
        <taxon>Bacteroidota</taxon>
        <taxon>Flavobacteriia</taxon>
        <taxon>Flavobacteriales</taxon>
        <taxon>Flavobacteriaceae</taxon>
        <taxon>Psychroflexus</taxon>
    </lineage>
</organism>
<keyword evidence="1 7" id="KW-1003">Cell membrane</keyword>
<dbReference type="GO" id="GO:0071555">
    <property type="term" value="P:cell wall organization"/>
    <property type="evidence" value="ECO:0007669"/>
    <property type="project" value="UniProtKB-KW"/>
</dbReference>
<dbReference type="HAMAP" id="MF_02065">
    <property type="entry name" value="MltG"/>
    <property type="match status" value="1"/>
</dbReference>
<keyword evidence="2 7" id="KW-0812">Transmembrane</keyword>
<dbReference type="PANTHER" id="PTHR30518:SF2">
    <property type="entry name" value="ENDOLYTIC MUREIN TRANSGLYCOSYLASE"/>
    <property type="match status" value="1"/>
</dbReference>
<keyword evidence="3 7" id="KW-1133">Transmembrane helix</keyword>
<gene>
    <name evidence="7" type="primary">mltG</name>
    <name evidence="8" type="ORF">SAMN05444278_10548</name>
</gene>
<dbReference type="GO" id="GO:0009252">
    <property type="term" value="P:peptidoglycan biosynthetic process"/>
    <property type="evidence" value="ECO:0007669"/>
    <property type="project" value="UniProtKB-UniRule"/>
</dbReference>
<evidence type="ECO:0000256" key="4">
    <source>
        <dbReference type="ARBA" id="ARBA00023136"/>
    </source>
</evidence>
<proteinExistence type="inferred from homology"/>
<dbReference type="EC" id="4.2.2.29" evidence="7"/>
<evidence type="ECO:0000256" key="6">
    <source>
        <dbReference type="ARBA" id="ARBA00023316"/>
    </source>
</evidence>
<keyword evidence="6 7" id="KW-0961">Cell wall biogenesis/degradation</keyword>
<evidence type="ECO:0000256" key="2">
    <source>
        <dbReference type="ARBA" id="ARBA00022692"/>
    </source>
</evidence>
<dbReference type="NCBIfam" id="TIGR00247">
    <property type="entry name" value="endolytic transglycosylase MltG"/>
    <property type="match status" value="1"/>
</dbReference>
<dbReference type="EMBL" id="FQTW01000005">
    <property type="protein sequence ID" value="SHE75532.1"/>
    <property type="molecule type" value="Genomic_DNA"/>
</dbReference>
<protein>
    <recommendedName>
        <fullName evidence="7">Endolytic murein transglycosylase</fullName>
        <ecNumber evidence="7">4.2.2.29</ecNumber>
    </recommendedName>
    <alternativeName>
        <fullName evidence="7">Peptidoglycan lytic transglycosylase</fullName>
    </alternativeName>
    <alternativeName>
        <fullName evidence="7">Peptidoglycan polymerization terminase</fullName>
    </alternativeName>
</protein>
<accession>A0A1M4W3L4</accession>
<dbReference type="PANTHER" id="PTHR30518">
    <property type="entry name" value="ENDOLYTIC MUREIN TRANSGLYCOSYLASE"/>
    <property type="match status" value="1"/>
</dbReference>
<evidence type="ECO:0000313" key="8">
    <source>
        <dbReference type="EMBL" id="SHE75532.1"/>
    </source>
</evidence>
<dbReference type="CDD" id="cd08010">
    <property type="entry name" value="MltG_like"/>
    <property type="match status" value="1"/>
</dbReference>
<dbReference type="InterPro" id="IPR003770">
    <property type="entry name" value="MLTG-like"/>
</dbReference>
<keyword evidence="5 7" id="KW-0456">Lyase</keyword>
<dbReference type="Proteomes" id="UP000184462">
    <property type="component" value="Unassembled WGS sequence"/>
</dbReference>
<dbReference type="GO" id="GO:0008932">
    <property type="term" value="F:lytic endotransglycosylase activity"/>
    <property type="evidence" value="ECO:0007669"/>
    <property type="project" value="UniProtKB-UniRule"/>
</dbReference>
<reference evidence="8 9" key="1">
    <citation type="submission" date="2016-11" db="EMBL/GenBank/DDBJ databases">
        <authorList>
            <person name="Jaros S."/>
            <person name="Januszkiewicz K."/>
            <person name="Wedrychowicz H."/>
        </authorList>
    </citation>
    <scope>NUCLEOTIDE SEQUENCE [LARGE SCALE GENOMIC DNA]</scope>
    <source>
        <strain evidence="8 9">DSM 25661</strain>
    </source>
</reference>
<dbReference type="GO" id="GO:0005886">
    <property type="term" value="C:plasma membrane"/>
    <property type="evidence" value="ECO:0007669"/>
    <property type="project" value="UniProtKB-UniRule"/>
</dbReference>
<name>A0A1M4W3L4_9FLAO</name>
<evidence type="ECO:0000256" key="1">
    <source>
        <dbReference type="ARBA" id="ARBA00022475"/>
    </source>
</evidence>
<dbReference type="STRING" id="1155689.SAMN05444278_10548"/>
<evidence type="ECO:0000256" key="3">
    <source>
        <dbReference type="ARBA" id="ARBA00022989"/>
    </source>
</evidence>
<dbReference type="Pfam" id="PF02618">
    <property type="entry name" value="YceG"/>
    <property type="match status" value="1"/>
</dbReference>
<keyword evidence="4 7" id="KW-0472">Membrane</keyword>
<sequence length="347" mass="40124">MYIKKILTITALLGLVALGIFSYSIYQIILSPNTSFSKEEQSIYISNQADFQTLVDSIAPYLKSAEDFITVAQKKQYPSNMNSGHFVLKNGMNNNEIINTLRSTNVPININFNNQHNLTDLSNRLSQQLMPNQTEILQSLTDSIFLAENNVSALQSLAFYIPNTYEFYWNSSAEDIRDRLHQQYLNFWTPERTKKRKALNLSPIEVSTLASIVQKETAQVDERPKVAGVYINRLRKGMRLQADPTLIFALKQKLNNRDTIIKRVLNKDKLINSPFNTYKYSGLPPAPIAMPDVSSLDAVLNYEKHDYLYFVADIKNIGYHKFSKTLRQHNRYANEYRNWINKQKVYR</sequence>